<evidence type="ECO:0000256" key="4">
    <source>
        <dbReference type="ARBA" id="ARBA00022989"/>
    </source>
</evidence>
<dbReference type="Proteomes" id="UP001454036">
    <property type="component" value="Unassembled WGS sequence"/>
</dbReference>
<evidence type="ECO:0000256" key="6">
    <source>
        <dbReference type="SAM" id="Phobius"/>
    </source>
</evidence>
<accession>A0AAV3NGP1</accession>
<evidence type="ECO:0000256" key="5">
    <source>
        <dbReference type="ARBA" id="ARBA00023136"/>
    </source>
</evidence>
<reference evidence="7 8" key="1">
    <citation type="submission" date="2024-01" db="EMBL/GenBank/DDBJ databases">
        <title>The complete chloroplast genome sequence of Lithospermum erythrorhizon: insights into the phylogenetic relationship among Boraginaceae species and the maternal lineages of purple gromwells.</title>
        <authorList>
            <person name="Okada T."/>
            <person name="Watanabe K."/>
        </authorList>
    </citation>
    <scope>NUCLEOTIDE SEQUENCE [LARGE SCALE GENOMIC DNA]</scope>
</reference>
<proteinExistence type="inferred from homology"/>
<organism evidence="7 8">
    <name type="scientific">Lithospermum erythrorhizon</name>
    <name type="common">Purple gromwell</name>
    <name type="synonym">Lithospermum officinale var. erythrorhizon</name>
    <dbReference type="NCBI Taxonomy" id="34254"/>
    <lineage>
        <taxon>Eukaryota</taxon>
        <taxon>Viridiplantae</taxon>
        <taxon>Streptophyta</taxon>
        <taxon>Embryophyta</taxon>
        <taxon>Tracheophyta</taxon>
        <taxon>Spermatophyta</taxon>
        <taxon>Magnoliopsida</taxon>
        <taxon>eudicotyledons</taxon>
        <taxon>Gunneridae</taxon>
        <taxon>Pentapetalae</taxon>
        <taxon>asterids</taxon>
        <taxon>lamiids</taxon>
        <taxon>Boraginales</taxon>
        <taxon>Boraginaceae</taxon>
        <taxon>Boraginoideae</taxon>
        <taxon>Lithospermeae</taxon>
        <taxon>Lithospermum</taxon>
    </lineage>
</organism>
<comment type="caution">
    <text evidence="7">The sequence shown here is derived from an EMBL/GenBank/DDBJ whole genome shotgun (WGS) entry which is preliminary data.</text>
</comment>
<dbReference type="EMBL" id="BAABME010014953">
    <property type="protein sequence ID" value="GAA0138504.1"/>
    <property type="molecule type" value="Genomic_DNA"/>
</dbReference>
<feature type="transmembrane region" description="Helical" evidence="6">
    <location>
        <begin position="113"/>
        <end position="132"/>
    </location>
</feature>
<name>A0AAV3NGP1_LITER</name>
<dbReference type="GO" id="GO:0016192">
    <property type="term" value="P:vesicle-mediated transport"/>
    <property type="evidence" value="ECO:0007669"/>
    <property type="project" value="InterPro"/>
</dbReference>
<dbReference type="Pfam" id="PF03311">
    <property type="entry name" value="Cornichon"/>
    <property type="match status" value="1"/>
</dbReference>
<evidence type="ECO:0000313" key="8">
    <source>
        <dbReference type="Proteomes" id="UP001454036"/>
    </source>
</evidence>
<keyword evidence="8" id="KW-1185">Reference proteome</keyword>
<evidence type="ECO:0000256" key="1">
    <source>
        <dbReference type="ARBA" id="ARBA00004141"/>
    </source>
</evidence>
<comment type="subcellular location">
    <subcellularLocation>
        <location evidence="1">Membrane</location>
        <topology evidence="1">Multi-pass membrane protein</topology>
    </subcellularLocation>
</comment>
<dbReference type="AlphaFoldDB" id="A0AAV3NGP1"/>
<evidence type="ECO:0000313" key="7">
    <source>
        <dbReference type="EMBL" id="GAA0138504.1"/>
    </source>
</evidence>
<evidence type="ECO:0000256" key="2">
    <source>
        <dbReference type="ARBA" id="ARBA00010095"/>
    </source>
</evidence>
<keyword evidence="5 6" id="KW-0472">Membrane</keyword>
<protein>
    <submittedName>
        <fullName evidence="7">Membrane traffic protein</fullName>
    </submittedName>
</protein>
<evidence type="ECO:0000256" key="3">
    <source>
        <dbReference type="ARBA" id="ARBA00022692"/>
    </source>
</evidence>
<gene>
    <name evidence="7" type="ORF">LIER_34940</name>
</gene>
<feature type="transmembrane region" description="Helical" evidence="6">
    <location>
        <begin position="7"/>
        <end position="26"/>
    </location>
</feature>
<dbReference type="InterPro" id="IPR003377">
    <property type="entry name" value="Cornichon"/>
</dbReference>
<feature type="transmembrane region" description="Helical" evidence="6">
    <location>
        <begin position="53"/>
        <end position="81"/>
    </location>
</feature>
<comment type="similarity">
    <text evidence="2">Belongs to the cornichon family.</text>
</comment>
<dbReference type="PANTHER" id="PTHR12290">
    <property type="entry name" value="CORNICHON-RELATED"/>
    <property type="match status" value="1"/>
</dbReference>
<sequence>MVNLFAWLLAFFINISLIGIILYQLMCLADLESDFINPYDTASRINQVVLPEFFTQGILCVVHLICGHWIIFLVCLPNLYYNVQRYTERRHLMDVTEIFNQISWEKKARFWKLGYTVITIALSMVLMIASIVD</sequence>
<keyword evidence="3 6" id="KW-0812">Transmembrane</keyword>
<dbReference type="GO" id="GO:0016020">
    <property type="term" value="C:membrane"/>
    <property type="evidence" value="ECO:0007669"/>
    <property type="project" value="UniProtKB-SubCell"/>
</dbReference>
<keyword evidence="4 6" id="KW-1133">Transmembrane helix</keyword>
<dbReference type="SMART" id="SM01398">
    <property type="entry name" value="Cornichon"/>
    <property type="match status" value="1"/>
</dbReference>